<gene>
    <name evidence="3" type="ORF">GCK32_013402</name>
</gene>
<feature type="domain" description="DEAD-box helicase OB fold" evidence="1">
    <location>
        <begin position="7"/>
        <end position="93"/>
    </location>
</feature>
<dbReference type="Pfam" id="PF23362">
    <property type="entry name" value="DHX37_C"/>
    <property type="match status" value="1"/>
</dbReference>
<evidence type="ECO:0000259" key="1">
    <source>
        <dbReference type="Pfam" id="PF07717"/>
    </source>
</evidence>
<dbReference type="InterPro" id="IPR011709">
    <property type="entry name" value="DEAD-box_helicase_OB_fold"/>
</dbReference>
<name>A0AAN8FJ13_TRICO</name>
<comment type="caution">
    <text evidence="3">The sequence shown here is derived from an EMBL/GenBank/DDBJ whole genome shotgun (WGS) entry which is preliminary data.</text>
</comment>
<evidence type="ECO:0000313" key="4">
    <source>
        <dbReference type="Proteomes" id="UP001331761"/>
    </source>
</evidence>
<proteinExistence type="predicted"/>
<sequence>ADESISRQMMVAGLADRIARRVDRSADNEEVPKGAYQTMKLQEFVFIDPCSVLYTDEPDYVIYQEIVQLGDRKCMQGVLMVDHEWLPRLAESYCNFAPMDKDAEPRYDAEKDEIVKSVEVTFGPLEWRLDPIERSVPNDIMLYRFFAQFFLAGEVMPMLAQFVPKMLAPPTTMVRSWAKLQKRTESLLNALVLKEVHTKAALVEEFEKNENYLLEEYLDWLPESLHGTVTPSDLLLRNPLSSGAHQLISKNEIGKW</sequence>
<evidence type="ECO:0000313" key="3">
    <source>
        <dbReference type="EMBL" id="KAK5980916.1"/>
    </source>
</evidence>
<keyword evidence="4" id="KW-1185">Reference proteome</keyword>
<dbReference type="AlphaFoldDB" id="A0AAN8FJ13"/>
<reference evidence="3 4" key="1">
    <citation type="submission" date="2019-10" db="EMBL/GenBank/DDBJ databases">
        <title>Assembly and Annotation for the nematode Trichostrongylus colubriformis.</title>
        <authorList>
            <person name="Martin J."/>
        </authorList>
    </citation>
    <scope>NUCLEOTIDE SEQUENCE [LARGE SCALE GENOMIC DNA]</scope>
    <source>
        <strain evidence="3">G859</strain>
        <tissue evidence="3">Whole worm</tissue>
    </source>
</reference>
<organism evidence="3 4">
    <name type="scientific">Trichostrongylus colubriformis</name>
    <name type="common">Black scour worm</name>
    <dbReference type="NCBI Taxonomy" id="6319"/>
    <lineage>
        <taxon>Eukaryota</taxon>
        <taxon>Metazoa</taxon>
        <taxon>Ecdysozoa</taxon>
        <taxon>Nematoda</taxon>
        <taxon>Chromadorea</taxon>
        <taxon>Rhabditida</taxon>
        <taxon>Rhabditina</taxon>
        <taxon>Rhabditomorpha</taxon>
        <taxon>Strongyloidea</taxon>
        <taxon>Trichostrongylidae</taxon>
        <taxon>Trichostrongylus</taxon>
    </lineage>
</organism>
<dbReference type="Pfam" id="PF07717">
    <property type="entry name" value="OB_NTP_bind"/>
    <property type="match status" value="1"/>
</dbReference>
<protein>
    <submittedName>
        <fullName evidence="3">Uncharacterized protein</fullName>
    </submittedName>
</protein>
<feature type="non-terminal residue" evidence="3">
    <location>
        <position position="1"/>
    </location>
</feature>
<dbReference type="InterPro" id="IPR056371">
    <property type="entry name" value="DHX37-like_C"/>
</dbReference>
<evidence type="ECO:0000259" key="2">
    <source>
        <dbReference type="Pfam" id="PF23362"/>
    </source>
</evidence>
<dbReference type="EMBL" id="WIXE01006856">
    <property type="protein sequence ID" value="KAK5980916.1"/>
    <property type="molecule type" value="Genomic_DNA"/>
</dbReference>
<accession>A0AAN8FJ13</accession>
<dbReference type="Proteomes" id="UP001331761">
    <property type="component" value="Unassembled WGS sequence"/>
</dbReference>
<feature type="domain" description="ATP-dependent RNA helicase DHX37-like C-terminal" evidence="2">
    <location>
        <begin position="159"/>
        <end position="231"/>
    </location>
</feature>